<protein>
    <submittedName>
        <fullName evidence="1">Uncharacterized protein</fullName>
    </submittedName>
</protein>
<dbReference type="Proteomes" id="UP000820818">
    <property type="component" value="Linkage Group LG9"/>
</dbReference>
<gene>
    <name evidence="1" type="ORF">GHT06_021253</name>
</gene>
<dbReference type="EMBL" id="WJBH02000009">
    <property type="protein sequence ID" value="KAI9553355.1"/>
    <property type="molecule type" value="Genomic_DNA"/>
</dbReference>
<evidence type="ECO:0000313" key="2">
    <source>
        <dbReference type="Proteomes" id="UP000820818"/>
    </source>
</evidence>
<organism evidence="1 2">
    <name type="scientific">Daphnia sinensis</name>
    <dbReference type="NCBI Taxonomy" id="1820382"/>
    <lineage>
        <taxon>Eukaryota</taxon>
        <taxon>Metazoa</taxon>
        <taxon>Ecdysozoa</taxon>
        <taxon>Arthropoda</taxon>
        <taxon>Crustacea</taxon>
        <taxon>Branchiopoda</taxon>
        <taxon>Diplostraca</taxon>
        <taxon>Cladocera</taxon>
        <taxon>Anomopoda</taxon>
        <taxon>Daphniidae</taxon>
        <taxon>Daphnia</taxon>
        <taxon>Daphnia similis group</taxon>
    </lineage>
</organism>
<evidence type="ECO:0000313" key="1">
    <source>
        <dbReference type="EMBL" id="KAI9553355.1"/>
    </source>
</evidence>
<comment type="caution">
    <text evidence="1">The sequence shown here is derived from an EMBL/GenBank/DDBJ whole genome shotgun (WGS) entry which is preliminary data.</text>
</comment>
<proteinExistence type="predicted"/>
<name>A0AAD5L147_9CRUS</name>
<accession>A0AAD5L147</accession>
<keyword evidence="2" id="KW-1185">Reference proteome</keyword>
<reference evidence="1 2" key="1">
    <citation type="submission" date="2022-05" db="EMBL/GenBank/DDBJ databases">
        <title>A multi-omics perspective on studying reproductive biology in Daphnia sinensis.</title>
        <authorList>
            <person name="Jia J."/>
        </authorList>
    </citation>
    <scope>NUCLEOTIDE SEQUENCE [LARGE SCALE GENOMIC DNA]</scope>
    <source>
        <strain evidence="1 2">WSL</strain>
    </source>
</reference>
<dbReference type="AlphaFoldDB" id="A0AAD5L147"/>
<sequence length="65" mass="7021">MLSKVDCFKAVFACAHITMMPSLFITHQAFKSVIIQGGRTPLTQLSVGTDLNFPGASGHPNKKKC</sequence>